<gene>
    <name evidence="2" type="ORF">QBC35DRAFT_495485</name>
</gene>
<feature type="chain" id="PRO_5042862666" evidence="1">
    <location>
        <begin position="17"/>
        <end position="76"/>
    </location>
</feature>
<evidence type="ECO:0000256" key="1">
    <source>
        <dbReference type="SAM" id="SignalP"/>
    </source>
</evidence>
<keyword evidence="1" id="KW-0732">Signal</keyword>
<evidence type="ECO:0000313" key="3">
    <source>
        <dbReference type="Proteomes" id="UP001302126"/>
    </source>
</evidence>
<dbReference type="AlphaFoldDB" id="A0AAN7AHF5"/>
<protein>
    <submittedName>
        <fullName evidence="2">Uncharacterized protein</fullName>
    </submittedName>
</protein>
<accession>A0AAN7AHF5</accession>
<dbReference type="EMBL" id="MU864384">
    <property type="protein sequence ID" value="KAK4188751.1"/>
    <property type="molecule type" value="Genomic_DNA"/>
</dbReference>
<name>A0AAN7AHF5_9PEZI</name>
<reference evidence="2" key="2">
    <citation type="submission" date="2023-05" db="EMBL/GenBank/DDBJ databases">
        <authorList>
            <consortium name="Lawrence Berkeley National Laboratory"/>
            <person name="Steindorff A."/>
            <person name="Hensen N."/>
            <person name="Bonometti L."/>
            <person name="Westerberg I."/>
            <person name="Brannstrom I.O."/>
            <person name="Guillou S."/>
            <person name="Cros-Aarteil S."/>
            <person name="Calhoun S."/>
            <person name="Haridas S."/>
            <person name="Kuo A."/>
            <person name="Mondo S."/>
            <person name="Pangilinan J."/>
            <person name="Riley R."/>
            <person name="Labutti K."/>
            <person name="Andreopoulos B."/>
            <person name="Lipzen A."/>
            <person name="Chen C."/>
            <person name="Yanf M."/>
            <person name="Daum C."/>
            <person name="Ng V."/>
            <person name="Clum A."/>
            <person name="Ohm R."/>
            <person name="Martin F."/>
            <person name="Silar P."/>
            <person name="Natvig D."/>
            <person name="Lalanne C."/>
            <person name="Gautier V."/>
            <person name="Ament-Velasquez S.L."/>
            <person name="Kruys A."/>
            <person name="Hutchinson M.I."/>
            <person name="Powell A.J."/>
            <person name="Barry K."/>
            <person name="Miller A.N."/>
            <person name="Grigoriev I.V."/>
            <person name="Debuchy R."/>
            <person name="Gladieux P."/>
            <person name="Thoren M.H."/>
            <person name="Johannesson H."/>
        </authorList>
    </citation>
    <scope>NUCLEOTIDE SEQUENCE</scope>
    <source>
        <strain evidence="2">PSN309</strain>
    </source>
</reference>
<evidence type="ECO:0000313" key="2">
    <source>
        <dbReference type="EMBL" id="KAK4188751.1"/>
    </source>
</evidence>
<comment type="caution">
    <text evidence="2">The sequence shown here is derived from an EMBL/GenBank/DDBJ whole genome shotgun (WGS) entry which is preliminary data.</text>
</comment>
<organism evidence="2 3">
    <name type="scientific">Podospora australis</name>
    <dbReference type="NCBI Taxonomy" id="1536484"/>
    <lineage>
        <taxon>Eukaryota</taxon>
        <taxon>Fungi</taxon>
        <taxon>Dikarya</taxon>
        <taxon>Ascomycota</taxon>
        <taxon>Pezizomycotina</taxon>
        <taxon>Sordariomycetes</taxon>
        <taxon>Sordariomycetidae</taxon>
        <taxon>Sordariales</taxon>
        <taxon>Podosporaceae</taxon>
        <taxon>Podospora</taxon>
    </lineage>
</organism>
<proteinExistence type="predicted"/>
<keyword evidence="3" id="KW-1185">Reference proteome</keyword>
<reference evidence="2" key="1">
    <citation type="journal article" date="2023" name="Mol. Phylogenet. Evol.">
        <title>Genome-scale phylogeny and comparative genomics of the fungal order Sordariales.</title>
        <authorList>
            <person name="Hensen N."/>
            <person name="Bonometti L."/>
            <person name="Westerberg I."/>
            <person name="Brannstrom I.O."/>
            <person name="Guillou S."/>
            <person name="Cros-Aarteil S."/>
            <person name="Calhoun S."/>
            <person name="Haridas S."/>
            <person name="Kuo A."/>
            <person name="Mondo S."/>
            <person name="Pangilinan J."/>
            <person name="Riley R."/>
            <person name="LaButti K."/>
            <person name="Andreopoulos B."/>
            <person name="Lipzen A."/>
            <person name="Chen C."/>
            <person name="Yan M."/>
            <person name="Daum C."/>
            <person name="Ng V."/>
            <person name="Clum A."/>
            <person name="Steindorff A."/>
            <person name="Ohm R.A."/>
            <person name="Martin F."/>
            <person name="Silar P."/>
            <person name="Natvig D.O."/>
            <person name="Lalanne C."/>
            <person name="Gautier V."/>
            <person name="Ament-Velasquez S.L."/>
            <person name="Kruys A."/>
            <person name="Hutchinson M.I."/>
            <person name="Powell A.J."/>
            <person name="Barry K."/>
            <person name="Miller A.N."/>
            <person name="Grigoriev I.V."/>
            <person name="Debuchy R."/>
            <person name="Gladieux P."/>
            <person name="Hiltunen Thoren M."/>
            <person name="Johannesson H."/>
        </authorList>
    </citation>
    <scope>NUCLEOTIDE SEQUENCE</scope>
    <source>
        <strain evidence="2">PSN309</strain>
    </source>
</reference>
<sequence>MRRWWVFCQPFFFSRAARWFGLFWRYGVGRSGSGLTNSFGSIKVERSKNENVLGETKLKQKRASFYAYLKGSKKST</sequence>
<dbReference type="Proteomes" id="UP001302126">
    <property type="component" value="Unassembled WGS sequence"/>
</dbReference>
<feature type="signal peptide" evidence="1">
    <location>
        <begin position="1"/>
        <end position="16"/>
    </location>
</feature>